<proteinExistence type="predicted"/>
<dbReference type="PANTHER" id="PTHR43177">
    <property type="entry name" value="PROTEIN NRFC"/>
    <property type="match status" value="1"/>
</dbReference>
<dbReference type="GO" id="GO:0051539">
    <property type="term" value="F:4 iron, 4 sulfur cluster binding"/>
    <property type="evidence" value="ECO:0007669"/>
    <property type="project" value="UniProtKB-KW"/>
</dbReference>
<keyword evidence="7" id="KW-1185">Reference proteome</keyword>
<evidence type="ECO:0000313" key="6">
    <source>
        <dbReference type="EMBL" id="TWJ32411.1"/>
    </source>
</evidence>
<feature type="domain" description="4Fe-4S ferredoxin-type" evidence="5">
    <location>
        <begin position="90"/>
        <end position="119"/>
    </location>
</feature>
<dbReference type="OrthoDB" id="9789030at2"/>
<evidence type="ECO:0000313" key="7">
    <source>
        <dbReference type="Proteomes" id="UP000319449"/>
    </source>
</evidence>
<dbReference type="RefSeq" id="WP_145018706.1">
    <property type="nucleotide sequence ID" value="NZ_VLLN01000004.1"/>
</dbReference>
<accession>A0A562WQL1</accession>
<dbReference type="EMBL" id="VLLN01000004">
    <property type="protein sequence ID" value="TWJ32411.1"/>
    <property type="molecule type" value="Genomic_DNA"/>
</dbReference>
<sequence>MSDIQKRAMHVRQQSRRKFLKGLATGVGFLLLPGRDASASVWEEFFQKHFRELSRDEVKSVIARLEKEYSRQYGKQVTVKTTPPIEGVLYGYGLDLSRCIGCRRCVYACVKENNQSRSPQIHWIRVLELDKEKGVDLSHAEHYYNPVEVPQKGHFYMPVQCQQCEKPPCTKVCPVQATWKENDGIVVVDYNWCIGCRYCMAACPYGARHFNWTKPGLPAKEMNQNTHYLGNRPRPKGVVEKCTFCIQRTREQPGRYPACEEACPVGARKFGNLLDPESEMRYLIENKRVFVFKEDLNTQPKFYYFYAT</sequence>
<reference evidence="6 7" key="1">
    <citation type="submission" date="2019-07" db="EMBL/GenBank/DDBJ databases">
        <title>Genomic Encyclopedia of Archaeal and Bacterial Type Strains, Phase II (KMG-II): from individual species to whole genera.</title>
        <authorList>
            <person name="Goeker M."/>
        </authorList>
    </citation>
    <scope>NUCLEOTIDE SEQUENCE [LARGE SCALE GENOMIC DNA]</scope>
    <source>
        <strain evidence="6 7">ATCC BAA-1139</strain>
    </source>
</reference>
<evidence type="ECO:0000256" key="1">
    <source>
        <dbReference type="ARBA" id="ARBA00022485"/>
    </source>
</evidence>
<dbReference type="AlphaFoldDB" id="A0A562WQL1"/>
<dbReference type="CDD" id="cd10551">
    <property type="entry name" value="PsrB"/>
    <property type="match status" value="1"/>
</dbReference>
<dbReference type="PANTHER" id="PTHR43177:SF3">
    <property type="entry name" value="PROTEIN NRFC HOMOLOG"/>
    <property type="match status" value="1"/>
</dbReference>
<dbReference type="PROSITE" id="PS51379">
    <property type="entry name" value="4FE4S_FER_2"/>
    <property type="match status" value="2"/>
</dbReference>
<dbReference type="GO" id="GO:0046872">
    <property type="term" value="F:metal ion binding"/>
    <property type="evidence" value="ECO:0007669"/>
    <property type="project" value="UniProtKB-KW"/>
</dbReference>
<evidence type="ECO:0000256" key="3">
    <source>
        <dbReference type="ARBA" id="ARBA00023004"/>
    </source>
</evidence>
<organism evidence="6 7">
    <name type="scientific">Geobacter argillaceus</name>
    <dbReference type="NCBI Taxonomy" id="345631"/>
    <lineage>
        <taxon>Bacteria</taxon>
        <taxon>Pseudomonadati</taxon>
        <taxon>Thermodesulfobacteriota</taxon>
        <taxon>Desulfuromonadia</taxon>
        <taxon>Geobacterales</taxon>
        <taxon>Geobacteraceae</taxon>
        <taxon>Geobacter</taxon>
    </lineage>
</organism>
<keyword evidence="1" id="KW-0004">4Fe-4S</keyword>
<keyword evidence="2" id="KW-0479">Metal-binding</keyword>
<dbReference type="InterPro" id="IPR017896">
    <property type="entry name" value="4Fe4S_Fe-S-bd"/>
</dbReference>
<protein>
    <submittedName>
        <fullName evidence="6">Molybdopterin-containing oxidoreductase family iron-sulfur binding subunit</fullName>
    </submittedName>
</protein>
<dbReference type="InterPro" id="IPR017900">
    <property type="entry name" value="4Fe4S_Fe_S_CS"/>
</dbReference>
<keyword evidence="3" id="KW-0408">Iron</keyword>
<dbReference type="Pfam" id="PF13247">
    <property type="entry name" value="Fer4_11"/>
    <property type="match status" value="1"/>
</dbReference>
<dbReference type="PROSITE" id="PS51318">
    <property type="entry name" value="TAT"/>
    <property type="match status" value="1"/>
</dbReference>
<dbReference type="Gene3D" id="3.30.70.20">
    <property type="match status" value="2"/>
</dbReference>
<feature type="domain" description="4Fe-4S ferredoxin-type" evidence="5">
    <location>
        <begin position="184"/>
        <end position="213"/>
    </location>
</feature>
<name>A0A562WQL1_9BACT</name>
<dbReference type="InterPro" id="IPR050954">
    <property type="entry name" value="ET_IronSulfur_Cluster-Binding"/>
</dbReference>
<keyword evidence="4" id="KW-0411">Iron-sulfur</keyword>
<dbReference type="SUPFAM" id="SSF54862">
    <property type="entry name" value="4Fe-4S ferredoxins"/>
    <property type="match status" value="1"/>
</dbReference>
<dbReference type="PROSITE" id="PS00198">
    <property type="entry name" value="4FE4S_FER_1"/>
    <property type="match status" value="1"/>
</dbReference>
<gene>
    <name evidence="6" type="ORF">JN12_00851</name>
</gene>
<dbReference type="InterPro" id="IPR006311">
    <property type="entry name" value="TAT_signal"/>
</dbReference>
<evidence type="ECO:0000256" key="2">
    <source>
        <dbReference type="ARBA" id="ARBA00022723"/>
    </source>
</evidence>
<comment type="caution">
    <text evidence="6">The sequence shown here is derived from an EMBL/GenBank/DDBJ whole genome shotgun (WGS) entry which is preliminary data.</text>
</comment>
<dbReference type="Proteomes" id="UP000319449">
    <property type="component" value="Unassembled WGS sequence"/>
</dbReference>
<evidence type="ECO:0000259" key="5">
    <source>
        <dbReference type="PROSITE" id="PS51379"/>
    </source>
</evidence>
<evidence type="ECO:0000256" key="4">
    <source>
        <dbReference type="ARBA" id="ARBA00023014"/>
    </source>
</evidence>